<keyword evidence="7" id="KW-0010">Activator</keyword>
<keyword evidence="1" id="KW-0963">Cytoplasm</keyword>
<keyword evidence="2" id="KW-0479">Metal-binding</keyword>
<dbReference type="AlphaFoldDB" id="A0A2K1G210"/>
<evidence type="ECO:0000313" key="10">
    <source>
        <dbReference type="Proteomes" id="UP000236268"/>
    </source>
</evidence>
<dbReference type="InterPro" id="IPR007944">
    <property type="entry name" value="FlhC"/>
</dbReference>
<sequence length="191" mass="21248">MVNKCEQHRKLALAIRLIKRNLRTSIVAVHTNLSATQLRTLYHEIHGHASVSGMFPESDRLFATHQRALEASIILTAYLNCAGADALRRIDIEALLRAHDFYMDVRQECTGLNQSAIDLTMAWILARDLRSCVVDLRTCPCGIRFAVHEQQRIQAHCPVCGLPPLSTANAAAHSFTPPVPTDAGHLTNRFC</sequence>
<keyword evidence="5" id="KW-0805">Transcription regulation</keyword>
<keyword evidence="8" id="KW-0804">Transcription</keyword>
<dbReference type="Pfam" id="PF05280">
    <property type="entry name" value="FlhC"/>
    <property type="match status" value="1"/>
</dbReference>
<keyword evidence="6" id="KW-0238">DNA-binding</keyword>
<evidence type="ECO:0000256" key="7">
    <source>
        <dbReference type="ARBA" id="ARBA00023159"/>
    </source>
</evidence>
<accession>A0A2K1G210</accession>
<dbReference type="GO" id="GO:0045893">
    <property type="term" value="P:positive regulation of DNA-templated transcription"/>
    <property type="evidence" value="ECO:0007669"/>
    <property type="project" value="InterPro"/>
</dbReference>
<dbReference type="GO" id="GO:0044781">
    <property type="term" value="P:bacterial-type flagellum organization"/>
    <property type="evidence" value="ECO:0007669"/>
    <property type="project" value="UniProtKB-KW"/>
</dbReference>
<dbReference type="SUPFAM" id="SSF160930">
    <property type="entry name" value="FlhC-like"/>
    <property type="match status" value="1"/>
</dbReference>
<dbReference type="GO" id="GO:0046872">
    <property type="term" value="F:metal ion binding"/>
    <property type="evidence" value="ECO:0007669"/>
    <property type="project" value="UniProtKB-KW"/>
</dbReference>
<evidence type="ECO:0000256" key="5">
    <source>
        <dbReference type="ARBA" id="ARBA00023015"/>
    </source>
</evidence>
<evidence type="ECO:0000256" key="4">
    <source>
        <dbReference type="ARBA" id="ARBA00022833"/>
    </source>
</evidence>
<dbReference type="RefSeq" id="WP_103039905.1">
    <property type="nucleotide sequence ID" value="NZ_POWG01000010.1"/>
</dbReference>
<protein>
    <recommendedName>
        <fullName evidence="11">Flagellar transcriptional regulator FlhC</fullName>
    </recommendedName>
</protein>
<keyword evidence="3" id="KW-1005">Bacterial flagellum biogenesis</keyword>
<gene>
    <name evidence="9" type="ORF">C1S70_11775</name>
</gene>
<dbReference type="Proteomes" id="UP000236268">
    <property type="component" value="Unassembled WGS sequence"/>
</dbReference>
<evidence type="ECO:0000256" key="3">
    <source>
        <dbReference type="ARBA" id="ARBA00022795"/>
    </source>
</evidence>
<proteinExistence type="predicted"/>
<dbReference type="GO" id="GO:0003677">
    <property type="term" value="F:DNA binding"/>
    <property type="evidence" value="ECO:0007669"/>
    <property type="project" value="UniProtKB-KW"/>
</dbReference>
<geneLocation type="plasmid" evidence="9">
    <name>p7unnamed</name>
</geneLocation>
<evidence type="ECO:0008006" key="11">
    <source>
        <dbReference type="Google" id="ProtNLM"/>
    </source>
</evidence>
<dbReference type="GO" id="GO:1902208">
    <property type="term" value="P:regulation of bacterial-type flagellum assembly"/>
    <property type="evidence" value="ECO:0007669"/>
    <property type="project" value="InterPro"/>
</dbReference>
<evidence type="ECO:0000256" key="1">
    <source>
        <dbReference type="ARBA" id="ARBA00022490"/>
    </source>
</evidence>
<keyword evidence="4" id="KW-0862">Zinc</keyword>
<comment type="caution">
    <text evidence="9">The sequence shown here is derived from an EMBL/GenBank/DDBJ whole genome shotgun (WGS) entry which is preliminary data.</text>
</comment>
<dbReference type="EMBL" id="POWG01000010">
    <property type="protein sequence ID" value="PNQ98823.1"/>
    <property type="molecule type" value="Genomic_DNA"/>
</dbReference>
<evidence type="ECO:0000256" key="2">
    <source>
        <dbReference type="ARBA" id="ARBA00022723"/>
    </source>
</evidence>
<name>A0A2K1G210_9PROT</name>
<reference evidence="9 10" key="1">
    <citation type="submission" date="2018-01" db="EMBL/GenBank/DDBJ databases">
        <title>Whole genome sequence of Azospirillum brasilense REC3 isolated from strawberry roots.</title>
        <authorList>
            <person name="Fontana C.A."/>
            <person name="Salazar S.M."/>
            <person name="Bassi D."/>
            <person name="Puglisi E."/>
            <person name="Lovaisa N.C."/>
            <person name="Toffoli L.M."/>
            <person name="Pedraza R."/>
            <person name="Cocconcelli P.S."/>
        </authorList>
    </citation>
    <scope>NUCLEOTIDE SEQUENCE [LARGE SCALE GENOMIC DNA]</scope>
    <source>
        <strain evidence="9 10">REC3</strain>
        <plasmid evidence="9">p7unnamed</plasmid>
    </source>
</reference>
<keyword evidence="9" id="KW-0614">Plasmid</keyword>
<evidence type="ECO:0000256" key="6">
    <source>
        <dbReference type="ARBA" id="ARBA00023125"/>
    </source>
</evidence>
<evidence type="ECO:0000313" key="9">
    <source>
        <dbReference type="EMBL" id="PNQ98823.1"/>
    </source>
</evidence>
<evidence type="ECO:0000256" key="8">
    <source>
        <dbReference type="ARBA" id="ARBA00023163"/>
    </source>
</evidence>
<organism evidence="9 10">
    <name type="scientific">Azospirillum argentinense</name>
    <dbReference type="NCBI Taxonomy" id="2970906"/>
    <lineage>
        <taxon>Bacteria</taxon>
        <taxon>Pseudomonadati</taxon>
        <taxon>Pseudomonadota</taxon>
        <taxon>Alphaproteobacteria</taxon>
        <taxon>Rhodospirillales</taxon>
        <taxon>Azospirillaceae</taxon>
        <taxon>Azospirillum</taxon>
    </lineage>
</organism>